<dbReference type="GO" id="GO:0046872">
    <property type="term" value="F:metal ion binding"/>
    <property type="evidence" value="ECO:0007669"/>
    <property type="project" value="UniProtKB-KW"/>
</dbReference>
<dbReference type="STRING" id="1802596.A2Z11_04765"/>
<dbReference type="InterPro" id="IPR051610">
    <property type="entry name" value="GPI/OXD"/>
</dbReference>
<protein>
    <recommendedName>
        <fullName evidence="2">Cupin type-2 domain-containing protein</fullName>
    </recommendedName>
</protein>
<dbReference type="InterPro" id="IPR011051">
    <property type="entry name" value="RmlC_Cupin_sf"/>
</dbReference>
<comment type="caution">
    <text evidence="3">The sequence shown here is derived from an EMBL/GenBank/DDBJ whole genome shotgun (WGS) entry which is preliminary data.</text>
</comment>
<dbReference type="EMBL" id="MHCS01000006">
    <property type="protein sequence ID" value="OGY26978.1"/>
    <property type="molecule type" value="Genomic_DNA"/>
</dbReference>
<evidence type="ECO:0000259" key="2">
    <source>
        <dbReference type="Pfam" id="PF07883"/>
    </source>
</evidence>
<evidence type="ECO:0000256" key="1">
    <source>
        <dbReference type="ARBA" id="ARBA00022723"/>
    </source>
</evidence>
<accession>A0A1G1WGX5</accession>
<dbReference type="SUPFAM" id="SSF51182">
    <property type="entry name" value="RmlC-like cupins"/>
    <property type="match status" value="1"/>
</dbReference>
<dbReference type="Gene3D" id="2.60.120.10">
    <property type="entry name" value="Jelly Rolls"/>
    <property type="match status" value="1"/>
</dbReference>
<dbReference type="Pfam" id="PF07883">
    <property type="entry name" value="Cupin_2"/>
    <property type="match status" value="1"/>
</dbReference>
<proteinExistence type="predicted"/>
<dbReference type="InterPro" id="IPR014710">
    <property type="entry name" value="RmlC-like_jellyroll"/>
</dbReference>
<evidence type="ECO:0000313" key="3">
    <source>
        <dbReference type="EMBL" id="OGY26978.1"/>
    </source>
</evidence>
<organism evidence="3 4">
    <name type="scientific">Candidatus Woykebacteria bacterium RBG_16_43_9</name>
    <dbReference type="NCBI Taxonomy" id="1802596"/>
    <lineage>
        <taxon>Bacteria</taxon>
        <taxon>Candidatus Woykeibacteriota</taxon>
    </lineage>
</organism>
<sequence>MKILKEKDVPKREHKGELRHYYLFDDYEIIVTKVPPGRMQLWHSHRLIQETHYLMKGQIEILEEKKTVVMKPGDLVLISPGRSHTLRNKGKSTAYVLTLKTIPNPKPHPRSIFSEDKEIKT</sequence>
<gene>
    <name evidence="3" type="ORF">A2Z11_04765</name>
</gene>
<dbReference type="CDD" id="cd02208">
    <property type="entry name" value="cupin_RmlC-like"/>
    <property type="match status" value="1"/>
</dbReference>
<evidence type="ECO:0000313" key="4">
    <source>
        <dbReference type="Proteomes" id="UP000176389"/>
    </source>
</evidence>
<reference evidence="3 4" key="1">
    <citation type="journal article" date="2016" name="Nat. Commun.">
        <title>Thousands of microbial genomes shed light on interconnected biogeochemical processes in an aquifer system.</title>
        <authorList>
            <person name="Anantharaman K."/>
            <person name="Brown C.T."/>
            <person name="Hug L.A."/>
            <person name="Sharon I."/>
            <person name="Castelle C.J."/>
            <person name="Probst A.J."/>
            <person name="Thomas B.C."/>
            <person name="Singh A."/>
            <person name="Wilkins M.J."/>
            <person name="Karaoz U."/>
            <person name="Brodie E.L."/>
            <person name="Williams K.H."/>
            <person name="Hubbard S.S."/>
            <person name="Banfield J.F."/>
        </authorList>
    </citation>
    <scope>NUCLEOTIDE SEQUENCE [LARGE SCALE GENOMIC DNA]</scope>
</reference>
<dbReference type="InterPro" id="IPR013096">
    <property type="entry name" value="Cupin_2"/>
</dbReference>
<feature type="domain" description="Cupin type-2" evidence="2">
    <location>
        <begin position="32"/>
        <end position="98"/>
    </location>
</feature>
<dbReference type="AlphaFoldDB" id="A0A1G1WGX5"/>
<keyword evidence="1" id="KW-0479">Metal-binding</keyword>
<dbReference type="Proteomes" id="UP000176389">
    <property type="component" value="Unassembled WGS sequence"/>
</dbReference>
<dbReference type="PANTHER" id="PTHR35848">
    <property type="entry name" value="OXALATE-BINDING PROTEIN"/>
    <property type="match status" value="1"/>
</dbReference>
<name>A0A1G1WGX5_9BACT</name>